<feature type="region of interest" description="Disordered" evidence="1">
    <location>
        <begin position="141"/>
        <end position="184"/>
    </location>
</feature>
<accession>A0A5E4QM55</accession>
<dbReference type="GO" id="GO:0030686">
    <property type="term" value="C:90S preribosome"/>
    <property type="evidence" value="ECO:0007669"/>
    <property type="project" value="TreeGrafter"/>
</dbReference>
<evidence type="ECO:0000313" key="3">
    <source>
        <dbReference type="Proteomes" id="UP000324832"/>
    </source>
</evidence>
<reference evidence="2 3" key="1">
    <citation type="submission" date="2017-07" db="EMBL/GenBank/DDBJ databases">
        <authorList>
            <person name="Talla V."/>
            <person name="Backstrom N."/>
        </authorList>
    </citation>
    <scope>NUCLEOTIDE SEQUENCE [LARGE SCALE GENOMIC DNA]</scope>
</reference>
<evidence type="ECO:0008006" key="4">
    <source>
        <dbReference type="Google" id="ProtNLM"/>
    </source>
</evidence>
<feature type="region of interest" description="Disordered" evidence="1">
    <location>
        <begin position="313"/>
        <end position="333"/>
    </location>
</feature>
<dbReference type="GO" id="GO:0005634">
    <property type="term" value="C:nucleus"/>
    <property type="evidence" value="ECO:0007669"/>
    <property type="project" value="TreeGrafter"/>
</dbReference>
<sequence>MEVGAVKQAFNNEVIHLKKPLNQAKIQTIHKLTRKAKTFNEKKAPDHIKDKLKRKAESAVNEVLIIKKLKPRIIARFIITHSGSLNDHLNKPTVDQDKACARLLLHKSLQDKYKLIKEKFGNISINDLLMSRQERRKLKKEMLDKQKNKKKDKEQRNKDRNTRNMDDQNDVEIDTTEFNHDDKEPRQKNKIIDIHIKNLLLDSDIADAKSDDKKTIDVTNDNVKLKQKNKNKGNREKRNETFKSSSDIQSEIDNDAVISDSCQSGNKDSSDEEEKNSEASTSDRDESEEEIDNELGKFVKLKHEHITKITPVHENTKKKPEKRKANKKNKNIKEKIRKINFHKDLDEPIPAVAKVVDPFFITSTGDNYLSVAEPRPPDEVKEVHKQGNRKYRRAVMFGHVPKNSTKPRRDNFKTNSRFNSADQDQISSTKKFRKDENGLHRHKNDNFAQNKLKNLESEEKLEKLHPSWEAKKKQSSILPFLGKKIVFDNS</sequence>
<dbReference type="AlphaFoldDB" id="A0A5E4QM55"/>
<feature type="region of interest" description="Disordered" evidence="1">
    <location>
        <begin position="226"/>
        <end position="291"/>
    </location>
</feature>
<feature type="compositionally biased region" description="Basic residues" evidence="1">
    <location>
        <begin position="319"/>
        <end position="333"/>
    </location>
</feature>
<name>A0A5E4QM55_9NEOP</name>
<dbReference type="InterPro" id="IPR037393">
    <property type="entry name" value="Bud22/SRFB1"/>
</dbReference>
<gene>
    <name evidence="2" type="ORF">LSINAPIS_LOCUS9718</name>
</gene>
<dbReference type="GO" id="GO:0030490">
    <property type="term" value="P:maturation of SSU-rRNA"/>
    <property type="evidence" value="ECO:0007669"/>
    <property type="project" value="TreeGrafter"/>
</dbReference>
<dbReference type="Proteomes" id="UP000324832">
    <property type="component" value="Unassembled WGS sequence"/>
</dbReference>
<evidence type="ECO:0000313" key="2">
    <source>
        <dbReference type="EMBL" id="VVC98681.1"/>
    </source>
</evidence>
<dbReference type="EMBL" id="FZQP02003734">
    <property type="protein sequence ID" value="VVC98681.1"/>
    <property type="molecule type" value="Genomic_DNA"/>
</dbReference>
<dbReference type="PANTHER" id="PTHR23325:SF1">
    <property type="entry name" value="SERUM RESPONSE FACTOR-BINDING PROTEIN 1"/>
    <property type="match status" value="1"/>
</dbReference>
<protein>
    <recommendedName>
        <fullName evidence="4">Serum response factor-binding protein 1</fullName>
    </recommendedName>
</protein>
<organism evidence="2 3">
    <name type="scientific">Leptidea sinapis</name>
    <dbReference type="NCBI Taxonomy" id="189913"/>
    <lineage>
        <taxon>Eukaryota</taxon>
        <taxon>Metazoa</taxon>
        <taxon>Ecdysozoa</taxon>
        <taxon>Arthropoda</taxon>
        <taxon>Hexapoda</taxon>
        <taxon>Insecta</taxon>
        <taxon>Pterygota</taxon>
        <taxon>Neoptera</taxon>
        <taxon>Endopterygota</taxon>
        <taxon>Lepidoptera</taxon>
        <taxon>Glossata</taxon>
        <taxon>Ditrysia</taxon>
        <taxon>Papilionoidea</taxon>
        <taxon>Pieridae</taxon>
        <taxon>Dismorphiinae</taxon>
        <taxon>Leptidea</taxon>
    </lineage>
</organism>
<feature type="compositionally biased region" description="Polar residues" evidence="1">
    <location>
        <begin position="413"/>
        <end position="429"/>
    </location>
</feature>
<evidence type="ECO:0000256" key="1">
    <source>
        <dbReference type="SAM" id="MobiDB-lite"/>
    </source>
</evidence>
<keyword evidence="3" id="KW-1185">Reference proteome</keyword>
<feature type="region of interest" description="Disordered" evidence="1">
    <location>
        <begin position="401"/>
        <end position="451"/>
    </location>
</feature>
<feature type="compositionally biased region" description="Basic and acidic residues" evidence="1">
    <location>
        <begin position="141"/>
        <end position="166"/>
    </location>
</feature>
<proteinExistence type="predicted"/>
<feature type="compositionally biased region" description="Polar residues" evidence="1">
    <location>
        <begin position="242"/>
        <end position="251"/>
    </location>
</feature>
<dbReference type="PANTHER" id="PTHR23325">
    <property type="entry name" value="SERUM RESPONSE FACTOR-BINDING"/>
    <property type="match status" value="1"/>
</dbReference>